<feature type="compositionally biased region" description="Basic and acidic residues" evidence="1">
    <location>
        <begin position="97"/>
        <end position="126"/>
    </location>
</feature>
<evidence type="ECO:0000313" key="2">
    <source>
        <dbReference type="EMBL" id="BDZ43600.1"/>
    </source>
</evidence>
<proteinExistence type="predicted"/>
<gene>
    <name evidence="2" type="ORF">GCM10025865_28990</name>
</gene>
<sequence>MRVLRRKPVVHGQDRDPEPHRGLGAERLVLPRRSDHHPSPVHPHERRPAWPLGDVEAEPDAVVRHVPDGDPGHLRGREQVPRREAHDRAGSPVLHRQPREPGDRRTQLRVNRLDLHRAIVPDDGRPGRPRARG</sequence>
<dbReference type="EMBL" id="AP027729">
    <property type="protein sequence ID" value="BDZ43600.1"/>
    <property type="molecule type" value="Genomic_DNA"/>
</dbReference>
<feature type="compositionally biased region" description="Basic and acidic residues" evidence="1">
    <location>
        <begin position="32"/>
        <end position="48"/>
    </location>
</feature>
<feature type="compositionally biased region" description="Basic and acidic residues" evidence="1">
    <location>
        <begin position="61"/>
        <end position="89"/>
    </location>
</feature>
<protein>
    <submittedName>
        <fullName evidence="2">Uncharacterized protein</fullName>
    </submittedName>
</protein>
<name>A0ABM8G613_9CELL</name>
<evidence type="ECO:0000313" key="3">
    <source>
        <dbReference type="Proteomes" id="UP001321475"/>
    </source>
</evidence>
<evidence type="ECO:0000256" key="1">
    <source>
        <dbReference type="SAM" id="MobiDB-lite"/>
    </source>
</evidence>
<keyword evidence="3" id="KW-1185">Reference proteome</keyword>
<organism evidence="2 3">
    <name type="scientific">Paraoerskovia sediminicola</name>
    <dbReference type="NCBI Taxonomy" id="1138587"/>
    <lineage>
        <taxon>Bacteria</taxon>
        <taxon>Bacillati</taxon>
        <taxon>Actinomycetota</taxon>
        <taxon>Actinomycetes</taxon>
        <taxon>Micrococcales</taxon>
        <taxon>Cellulomonadaceae</taxon>
        <taxon>Paraoerskovia</taxon>
    </lineage>
</organism>
<accession>A0ABM8G613</accession>
<dbReference type="Proteomes" id="UP001321475">
    <property type="component" value="Chromosome"/>
</dbReference>
<feature type="region of interest" description="Disordered" evidence="1">
    <location>
        <begin position="1"/>
        <end position="133"/>
    </location>
</feature>
<feature type="compositionally biased region" description="Basic and acidic residues" evidence="1">
    <location>
        <begin position="12"/>
        <end position="24"/>
    </location>
</feature>
<reference evidence="3" key="1">
    <citation type="journal article" date="2019" name="Int. J. Syst. Evol. Microbiol.">
        <title>The Global Catalogue of Microorganisms (GCM) 10K type strain sequencing project: providing services to taxonomists for standard genome sequencing and annotation.</title>
        <authorList>
            <consortium name="The Broad Institute Genomics Platform"/>
            <consortium name="The Broad Institute Genome Sequencing Center for Infectious Disease"/>
            <person name="Wu L."/>
            <person name="Ma J."/>
        </authorList>
    </citation>
    <scope>NUCLEOTIDE SEQUENCE [LARGE SCALE GENOMIC DNA]</scope>
    <source>
        <strain evidence="3">NBRC 108565</strain>
    </source>
</reference>